<dbReference type="Pfam" id="PF00005">
    <property type="entry name" value="ABC_tran"/>
    <property type="match status" value="1"/>
</dbReference>
<accession>A2C8R9</accession>
<dbReference type="GO" id="GO:0005524">
    <property type="term" value="F:ATP binding"/>
    <property type="evidence" value="ECO:0007669"/>
    <property type="project" value="UniProtKB-KW"/>
</dbReference>
<evidence type="ECO:0000313" key="10">
    <source>
        <dbReference type="Proteomes" id="UP000002274"/>
    </source>
</evidence>
<evidence type="ECO:0000256" key="5">
    <source>
        <dbReference type="ARBA" id="ARBA00022885"/>
    </source>
</evidence>
<dbReference type="InterPro" id="IPR012693">
    <property type="entry name" value="ABC_transpr_PhnC"/>
</dbReference>
<dbReference type="PANTHER" id="PTHR43166">
    <property type="entry name" value="AMINO ACID IMPORT ATP-BINDING PROTEIN"/>
    <property type="match status" value="1"/>
</dbReference>
<dbReference type="GO" id="GO:0016020">
    <property type="term" value="C:membrane"/>
    <property type="evidence" value="ECO:0007669"/>
    <property type="project" value="InterPro"/>
</dbReference>
<dbReference type="NCBIfam" id="TIGR02315">
    <property type="entry name" value="ABC_phnC"/>
    <property type="match status" value="1"/>
</dbReference>
<dbReference type="Proteomes" id="UP000002274">
    <property type="component" value="Chromosome"/>
</dbReference>
<dbReference type="PROSITE" id="PS50893">
    <property type="entry name" value="ABC_TRANSPORTER_2"/>
    <property type="match status" value="1"/>
</dbReference>
<keyword evidence="9" id="KW-0378">Hydrolase</keyword>
<sequence>MNIENKLLAVSNFSVSYGDGNFAISDVNFSLFDGEFVVLLGSSGAGKSTLLRSLNGLVGGCSGSIQSRDHGEIRSCSKRLLRTHRRDTAMVFQQHQLIDRLSVLDNVLIGRLGYHSCLRTFLPLPEADRRMALSALERVGLLDKAMVRVKDLSGGQQQRVGIARALVQQPRIILADEPIASLDPESSVQILSLLKDICRRDRIAVLVSLHQVEFARQFADRIIGMAFGRIVCDRESLTLEDNEIHALYRRNLEVAVT</sequence>
<keyword evidence="4" id="KW-0067">ATP-binding</keyword>
<feature type="domain" description="ABC transporter" evidence="8">
    <location>
        <begin position="8"/>
        <end position="252"/>
    </location>
</feature>
<evidence type="ECO:0000259" key="8">
    <source>
        <dbReference type="PROSITE" id="PS50893"/>
    </source>
</evidence>
<keyword evidence="1" id="KW-0813">Transport</keyword>
<dbReference type="InterPro" id="IPR027417">
    <property type="entry name" value="P-loop_NTPase"/>
</dbReference>
<proteinExistence type="predicted"/>
<dbReference type="SUPFAM" id="SSF52540">
    <property type="entry name" value="P-loop containing nucleoside triphosphate hydrolases"/>
    <property type="match status" value="1"/>
</dbReference>
<dbReference type="BioCyc" id="PMAR59922:G1G80-998-MONOMER"/>
<keyword evidence="5" id="KW-0918">Phosphonate transport</keyword>
<dbReference type="HOGENOM" id="CLU_000604_1_22_3"/>
<protein>
    <submittedName>
        <fullName evidence="9">ABC-type phosphate/phosphonate transport system, ATPase component</fullName>
        <ecNumber evidence="9">3.6.3.27</ecNumber>
        <ecNumber evidence="9">3.6.3.30</ecNumber>
    </submittedName>
</protein>
<evidence type="ECO:0000256" key="1">
    <source>
        <dbReference type="ARBA" id="ARBA00022448"/>
    </source>
</evidence>
<dbReference type="InterPro" id="IPR050086">
    <property type="entry name" value="MetN_ABC_transporter-like"/>
</dbReference>
<evidence type="ECO:0000256" key="2">
    <source>
        <dbReference type="ARBA" id="ARBA00022475"/>
    </source>
</evidence>
<dbReference type="InterPro" id="IPR003593">
    <property type="entry name" value="AAA+_ATPase"/>
</dbReference>
<dbReference type="STRING" id="59922.P9303_11301"/>
<dbReference type="GO" id="GO:0016887">
    <property type="term" value="F:ATP hydrolysis activity"/>
    <property type="evidence" value="ECO:0007669"/>
    <property type="project" value="InterPro"/>
</dbReference>
<evidence type="ECO:0000313" key="9">
    <source>
        <dbReference type="EMBL" id="ABM77879.1"/>
    </source>
</evidence>
<dbReference type="GO" id="GO:0015416">
    <property type="term" value="F:ABC-type phosphonate transporter activity"/>
    <property type="evidence" value="ECO:0007669"/>
    <property type="project" value="InterPro"/>
</dbReference>
<evidence type="ECO:0000256" key="4">
    <source>
        <dbReference type="ARBA" id="ARBA00022840"/>
    </source>
</evidence>
<dbReference type="CDD" id="cd03256">
    <property type="entry name" value="ABC_PhnC_transporter"/>
    <property type="match status" value="1"/>
</dbReference>
<dbReference type="Gene3D" id="3.40.50.300">
    <property type="entry name" value="P-loop containing nucleotide triphosphate hydrolases"/>
    <property type="match status" value="1"/>
</dbReference>
<dbReference type="KEGG" id="pmf:P9303_11301"/>
<dbReference type="RefSeq" id="WP_011825781.1">
    <property type="nucleotide sequence ID" value="NC_008820.1"/>
</dbReference>
<keyword evidence="7" id="KW-0472">Membrane</keyword>
<evidence type="ECO:0000256" key="7">
    <source>
        <dbReference type="ARBA" id="ARBA00023136"/>
    </source>
</evidence>
<organism evidence="9 10">
    <name type="scientific">Prochlorococcus marinus (strain MIT 9303)</name>
    <dbReference type="NCBI Taxonomy" id="59922"/>
    <lineage>
        <taxon>Bacteria</taxon>
        <taxon>Bacillati</taxon>
        <taxon>Cyanobacteriota</taxon>
        <taxon>Cyanophyceae</taxon>
        <taxon>Synechococcales</taxon>
        <taxon>Prochlorococcaceae</taxon>
        <taxon>Prochlorococcus</taxon>
    </lineage>
</organism>
<keyword evidence="2" id="KW-1003">Cell membrane</keyword>
<dbReference type="PANTHER" id="PTHR43166:SF6">
    <property type="entry name" value="PHOSPHONATES IMPORT ATP-BINDING PROTEIN PHNC"/>
    <property type="match status" value="1"/>
</dbReference>
<name>A2C8R9_PROM3</name>
<dbReference type="InterPro" id="IPR017871">
    <property type="entry name" value="ABC_transporter-like_CS"/>
</dbReference>
<reference evidence="9 10" key="1">
    <citation type="journal article" date="2007" name="PLoS Genet.">
        <title>Patterns and implications of gene gain and loss in the evolution of Prochlorococcus.</title>
        <authorList>
            <person name="Kettler G.C."/>
            <person name="Martiny A.C."/>
            <person name="Huang K."/>
            <person name="Zucker J."/>
            <person name="Coleman M.L."/>
            <person name="Rodrigue S."/>
            <person name="Chen F."/>
            <person name="Lapidus A."/>
            <person name="Ferriera S."/>
            <person name="Johnson J."/>
            <person name="Steglich C."/>
            <person name="Church G.M."/>
            <person name="Richardson P."/>
            <person name="Chisholm S.W."/>
        </authorList>
    </citation>
    <scope>NUCLEOTIDE SEQUENCE [LARGE SCALE GENOMIC DNA]</scope>
    <source>
        <strain evidence="9 10">MIT 9303</strain>
    </source>
</reference>
<dbReference type="EMBL" id="CP000554">
    <property type="protein sequence ID" value="ABM77879.1"/>
    <property type="molecule type" value="Genomic_DNA"/>
</dbReference>
<dbReference type="AlphaFoldDB" id="A2C8R9"/>
<keyword evidence="3" id="KW-0547">Nucleotide-binding</keyword>
<keyword evidence="6" id="KW-1278">Translocase</keyword>
<dbReference type="PROSITE" id="PS00211">
    <property type="entry name" value="ABC_TRANSPORTER_1"/>
    <property type="match status" value="1"/>
</dbReference>
<dbReference type="EC" id="3.6.3.30" evidence="9"/>
<dbReference type="InterPro" id="IPR003439">
    <property type="entry name" value="ABC_transporter-like_ATP-bd"/>
</dbReference>
<dbReference type="EC" id="3.6.3.27" evidence="9"/>
<gene>
    <name evidence="9" type="primary">phnC</name>
    <name evidence="9" type="ordered locus">P9303_11301</name>
</gene>
<evidence type="ECO:0000256" key="6">
    <source>
        <dbReference type="ARBA" id="ARBA00022967"/>
    </source>
</evidence>
<dbReference type="SMART" id="SM00382">
    <property type="entry name" value="AAA"/>
    <property type="match status" value="1"/>
</dbReference>
<evidence type="ECO:0000256" key="3">
    <source>
        <dbReference type="ARBA" id="ARBA00022741"/>
    </source>
</evidence>